<keyword evidence="1" id="KW-0808">Transferase</keyword>
<dbReference type="Pfam" id="PF00201">
    <property type="entry name" value="UDPGT"/>
    <property type="match status" value="1"/>
</dbReference>
<dbReference type="InterPro" id="IPR002213">
    <property type="entry name" value="UDP_glucos_trans"/>
</dbReference>
<dbReference type="PANTHER" id="PTHR48045">
    <property type="entry name" value="UDP-GLYCOSYLTRANSFERASE 72B1"/>
    <property type="match status" value="1"/>
</dbReference>
<dbReference type="Proteomes" id="UP000593579">
    <property type="component" value="Unassembled WGS sequence"/>
</dbReference>
<keyword evidence="3" id="KW-1185">Reference proteome</keyword>
<evidence type="ECO:0000256" key="1">
    <source>
        <dbReference type="ARBA" id="ARBA00022679"/>
    </source>
</evidence>
<dbReference type="EMBL" id="JABEZY010000009">
    <property type="protein sequence ID" value="MBA0746517.1"/>
    <property type="molecule type" value="Genomic_DNA"/>
</dbReference>
<dbReference type="SUPFAM" id="SSF53756">
    <property type="entry name" value="UDP-Glycosyltransferase/glycogen phosphorylase"/>
    <property type="match status" value="1"/>
</dbReference>
<proteinExistence type="predicted"/>
<dbReference type="OrthoDB" id="5835829at2759"/>
<dbReference type="GO" id="GO:0008194">
    <property type="term" value="F:UDP-glycosyltransferase activity"/>
    <property type="evidence" value="ECO:0007669"/>
    <property type="project" value="InterPro"/>
</dbReference>
<dbReference type="PANTHER" id="PTHR48045:SF26">
    <property type="entry name" value="UDP-GLYCOSYLTRANSFERASE 74E2-LIKE"/>
    <property type="match status" value="1"/>
</dbReference>
<dbReference type="AlphaFoldDB" id="A0A7J9CDJ5"/>
<name>A0A7J9CDJ5_GOSGO</name>
<dbReference type="Gene3D" id="3.40.50.2000">
    <property type="entry name" value="Glycogen Phosphorylase B"/>
    <property type="match status" value="2"/>
</dbReference>
<accession>A0A7J9CDJ5</accession>
<comment type="caution">
    <text evidence="2">The sequence shown here is derived from an EMBL/GenBank/DDBJ whole genome shotgun (WGS) entry which is preliminary data.</text>
</comment>
<evidence type="ECO:0000313" key="3">
    <source>
        <dbReference type="Proteomes" id="UP000593579"/>
    </source>
</evidence>
<protein>
    <submittedName>
        <fullName evidence="2">Uncharacterized protein</fullName>
    </submittedName>
</protein>
<evidence type="ECO:0000313" key="2">
    <source>
        <dbReference type="EMBL" id="MBA0746517.1"/>
    </source>
</evidence>
<gene>
    <name evidence="2" type="ORF">Gogos_009025</name>
</gene>
<sequence>MHIRWINTKPNGSVVYVSFGSLAEVGLEQMVEISSGLKGTNAYFLWVVREPKEPKLPDNFKHMTREKVLEALGLGVPMVAMPQWADQATNAKHVEDV</sequence>
<reference evidence="2 3" key="1">
    <citation type="journal article" date="2019" name="Genome Biol. Evol.">
        <title>Insights into the evolution of the New World diploid cottons (Gossypium, subgenus Houzingenia) based on genome sequencing.</title>
        <authorList>
            <person name="Grover C.E."/>
            <person name="Arick M.A. 2nd"/>
            <person name="Thrash A."/>
            <person name="Conover J.L."/>
            <person name="Sanders W.S."/>
            <person name="Peterson D.G."/>
            <person name="Frelichowski J.E."/>
            <person name="Scheffler J.A."/>
            <person name="Scheffler B.E."/>
            <person name="Wendel J.F."/>
        </authorList>
    </citation>
    <scope>NUCLEOTIDE SEQUENCE [LARGE SCALE GENOMIC DNA]</scope>
    <source>
        <strain evidence="2">5</strain>
        <tissue evidence="2">Leaf</tissue>
    </source>
</reference>
<organism evidence="2 3">
    <name type="scientific">Gossypium gossypioides</name>
    <name type="common">Mexican cotton</name>
    <name type="synonym">Selera gossypioides</name>
    <dbReference type="NCBI Taxonomy" id="34282"/>
    <lineage>
        <taxon>Eukaryota</taxon>
        <taxon>Viridiplantae</taxon>
        <taxon>Streptophyta</taxon>
        <taxon>Embryophyta</taxon>
        <taxon>Tracheophyta</taxon>
        <taxon>Spermatophyta</taxon>
        <taxon>Magnoliopsida</taxon>
        <taxon>eudicotyledons</taxon>
        <taxon>Gunneridae</taxon>
        <taxon>Pentapetalae</taxon>
        <taxon>rosids</taxon>
        <taxon>malvids</taxon>
        <taxon>Malvales</taxon>
        <taxon>Malvaceae</taxon>
        <taxon>Malvoideae</taxon>
        <taxon>Gossypium</taxon>
    </lineage>
</organism>